<feature type="domain" description="Xylose isomerase-like TIM barrel" evidence="1">
    <location>
        <begin position="94"/>
        <end position="320"/>
    </location>
</feature>
<keyword evidence="3" id="KW-1185">Reference proteome</keyword>
<reference evidence="2" key="1">
    <citation type="submission" date="2022-12" db="EMBL/GenBank/DDBJ databases">
        <title>Reference genome sequencing for broad-spectrum identification of bacterial and archaeal isolates by mass spectrometry.</title>
        <authorList>
            <person name="Sekiguchi Y."/>
            <person name="Tourlousse D.M."/>
        </authorList>
    </citation>
    <scope>NUCLEOTIDE SEQUENCE</scope>
    <source>
        <strain evidence="2">10succ1</strain>
    </source>
</reference>
<protein>
    <submittedName>
        <fullName evidence="2">Endonuclease</fullName>
    </submittedName>
</protein>
<keyword evidence="2" id="KW-0255">Endonuclease</keyword>
<dbReference type="EMBL" id="BSDY01000012">
    <property type="protein sequence ID" value="GLI57007.1"/>
    <property type="molecule type" value="Genomic_DNA"/>
</dbReference>
<dbReference type="AlphaFoldDB" id="A0A9W6GMH2"/>
<gene>
    <name evidence="2" type="ORF">PM10SUCC1_25210</name>
</gene>
<dbReference type="InterPro" id="IPR036237">
    <property type="entry name" value="Xyl_isomerase-like_sf"/>
</dbReference>
<dbReference type="InterPro" id="IPR013022">
    <property type="entry name" value="Xyl_isomerase-like_TIM-brl"/>
</dbReference>
<dbReference type="Pfam" id="PF01261">
    <property type="entry name" value="AP_endonuc_2"/>
    <property type="match status" value="1"/>
</dbReference>
<dbReference type="Proteomes" id="UP001144471">
    <property type="component" value="Unassembled WGS sequence"/>
</dbReference>
<organism evidence="2 3">
    <name type="scientific">Propionigenium maris DSM 9537</name>
    <dbReference type="NCBI Taxonomy" id="1123000"/>
    <lineage>
        <taxon>Bacteria</taxon>
        <taxon>Fusobacteriati</taxon>
        <taxon>Fusobacteriota</taxon>
        <taxon>Fusobacteriia</taxon>
        <taxon>Fusobacteriales</taxon>
        <taxon>Fusobacteriaceae</taxon>
        <taxon>Propionigenium</taxon>
    </lineage>
</organism>
<dbReference type="SUPFAM" id="SSF51658">
    <property type="entry name" value="Xylose isomerase-like"/>
    <property type="match status" value="1"/>
</dbReference>
<keyword evidence="2" id="KW-0540">Nuclease</keyword>
<accession>A0A9W6GMH2</accession>
<evidence type="ECO:0000313" key="2">
    <source>
        <dbReference type="EMBL" id="GLI57007.1"/>
    </source>
</evidence>
<name>A0A9W6GMH2_9FUSO</name>
<evidence type="ECO:0000313" key="3">
    <source>
        <dbReference type="Proteomes" id="UP001144471"/>
    </source>
</evidence>
<dbReference type="RefSeq" id="WP_281836437.1">
    <property type="nucleotide sequence ID" value="NZ_BSDY01000012.1"/>
</dbReference>
<sequence length="322" mass="37611">MKLLSFFPNKNNMEHFNHSWGDVSSYIDGLGLDGIETMIGTYHPTSYLEGAPVRGLHLMYFPTWLDFWREDHEALIENFGSSERVERYFGGMKRDLLIDHYKKEFENARELGVEYMVFHVSHVNPRDIFTFTHDYTSREVIEAAVELINEVFKGEGPALLLENLFWPGLDLRSNEDTRYLLNSINYRNKGILLDTSHLICTNKDISTFDEGAEYILDKLESMGELTKYIRGIHLNASTPGPYLKQDFSHKLRKWEEADSLDQFHIEGEHIKNIDTHSVFESHKVREILDRVPWEYLTLELASKDVAELTENVKKQLLFLEEL</sequence>
<keyword evidence="2" id="KW-0378">Hydrolase</keyword>
<dbReference type="GO" id="GO:0004519">
    <property type="term" value="F:endonuclease activity"/>
    <property type="evidence" value="ECO:0007669"/>
    <property type="project" value="UniProtKB-KW"/>
</dbReference>
<evidence type="ECO:0000259" key="1">
    <source>
        <dbReference type="Pfam" id="PF01261"/>
    </source>
</evidence>
<comment type="caution">
    <text evidence="2">The sequence shown here is derived from an EMBL/GenBank/DDBJ whole genome shotgun (WGS) entry which is preliminary data.</text>
</comment>
<dbReference type="Gene3D" id="3.20.20.150">
    <property type="entry name" value="Divalent-metal-dependent TIM barrel enzymes"/>
    <property type="match status" value="1"/>
</dbReference>
<proteinExistence type="predicted"/>